<dbReference type="SUPFAM" id="SSF55347">
    <property type="entry name" value="Glyceraldehyde-3-phosphate dehydrogenase-like, C-terminal domain"/>
    <property type="match status" value="1"/>
</dbReference>
<evidence type="ECO:0000313" key="5">
    <source>
        <dbReference type="Proteomes" id="UP000198964"/>
    </source>
</evidence>
<evidence type="ECO:0000259" key="2">
    <source>
        <dbReference type="Pfam" id="PF01408"/>
    </source>
</evidence>
<dbReference type="PANTHER" id="PTHR43818:SF11">
    <property type="entry name" value="BCDNA.GH03377"/>
    <property type="match status" value="1"/>
</dbReference>
<feature type="domain" description="Gfo/Idh/MocA-like oxidoreductase bacterial type C-terminal" evidence="3">
    <location>
        <begin position="171"/>
        <end position="256"/>
    </location>
</feature>
<dbReference type="InterPro" id="IPR006311">
    <property type="entry name" value="TAT_signal"/>
</dbReference>
<dbReference type="PROSITE" id="PS51318">
    <property type="entry name" value="TAT"/>
    <property type="match status" value="1"/>
</dbReference>
<keyword evidence="5" id="KW-1185">Reference proteome</keyword>
<name>A0A1I2EEN0_9BACT</name>
<dbReference type="Gene3D" id="3.30.360.10">
    <property type="entry name" value="Dihydrodipicolinate Reductase, domain 2"/>
    <property type="match status" value="1"/>
</dbReference>
<dbReference type="PANTHER" id="PTHR43818">
    <property type="entry name" value="BCDNA.GH03377"/>
    <property type="match status" value="1"/>
</dbReference>
<dbReference type="SUPFAM" id="SSF51735">
    <property type="entry name" value="NAD(P)-binding Rossmann-fold domains"/>
    <property type="match status" value="1"/>
</dbReference>
<reference evidence="4 5" key="1">
    <citation type="submission" date="2016-10" db="EMBL/GenBank/DDBJ databases">
        <authorList>
            <person name="de Groot N.N."/>
        </authorList>
    </citation>
    <scope>NUCLEOTIDE SEQUENCE [LARGE SCALE GENOMIC DNA]</scope>
    <source>
        <strain evidence="4 5">CGMCC 1.9156</strain>
    </source>
</reference>
<dbReference type="Gene3D" id="3.40.50.720">
    <property type="entry name" value="NAD(P)-binding Rossmann-like Domain"/>
    <property type="match status" value="1"/>
</dbReference>
<dbReference type="InterPro" id="IPR036291">
    <property type="entry name" value="NAD(P)-bd_dom_sf"/>
</dbReference>
<dbReference type="Proteomes" id="UP000198964">
    <property type="component" value="Unassembled WGS sequence"/>
</dbReference>
<accession>A0A1I2EEN0</accession>
<dbReference type="GO" id="GO:0016491">
    <property type="term" value="F:oxidoreductase activity"/>
    <property type="evidence" value="ECO:0007669"/>
    <property type="project" value="UniProtKB-KW"/>
</dbReference>
<dbReference type="InterPro" id="IPR000683">
    <property type="entry name" value="Gfo/Idh/MocA-like_OxRdtase_N"/>
</dbReference>
<dbReference type="EMBL" id="FONW01000002">
    <property type="protein sequence ID" value="SFE90700.1"/>
    <property type="molecule type" value="Genomic_DNA"/>
</dbReference>
<organism evidence="4 5">
    <name type="scientific">Sunxiuqinia elliptica</name>
    <dbReference type="NCBI Taxonomy" id="655355"/>
    <lineage>
        <taxon>Bacteria</taxon>
        <taxon>Pseudomonadati</taxon>
        <taxon>Bacteroidota</taxon>
        <taxon>Bacteroidia</taxon>
        <taxon>Marinilabiliales</taxon>
        <taxon>Prolixibacteraceae</taxon>
        <taxon>Sunxiuqinia</taxon>
    </lineage>
</organism>
<dbReference type="GO" id="GO:0000166">
    <property type="term" value="F:nucleotide binding"/>
    <property type="evidence" value="ECO:0007669"/>
    <property type="project" value="InterPro"/>
</dbReference>
<dbReference type="InterPro" id="IPR050463">
    <property type="entry name" value="Gfo/Idh/MocA_oxidrdct_glycsds"/>
</dbReference>
<dbReference type="STRING" id="655355.SAMN05216283_10255"/>
<dbReference type="InterPro" id="IPR019546">
    <property type="entry name" value="TAT_signal_bac_arc"/>
</dbReference>
<dbReference type="AlphaFoldDB" id="A0A1I2EEN0"/>
<sequence length="440" mass="49128">MRTTRRGFIQKTAAATIATAAFPAYLKASTVPPSDQVNVALIGCRNMGFGILKHHLNLRGVNCVALCDVDQRVLNEKAAEIKRNYKQSPKLYGDFRKLLENKDVDAVIVGTPDHWHCLPTIYALQAGKDVYVEKPLANSITECNLIVQAAKRYNKQLVQVGQQQRSGGHWNKIHQLIADGKLGKLRKVNVWGNFNYGIGQPIQADTPVPEGVDFDFWLGPAPKRSFNPTRFHGSWRMFWDYGGGLVTDWGVHLLDMAFWPSKTVAPPKTIMASGGNLSFADHAHETFDTMSVIFQLDDYAVTWEHTAGTENGPWDQSYGLAFVGDLGTILADRSGFKVLPEWDNQRKLDKTPPLELDSHGENHAQHVENFVQCIRDRKSPVCSPEIGRAAAIAAHSANIAIRSGAGMLHWDEQTNRFTNSELANNYLTPNYRTPWKLPEI</sequence>
<dbReference type="InterPro" id="IPR043906">
    <property type="entry name" value="Gfo/Idh/MocA_OxRdtase_bact_C"/>
</dbReference>
<gene>
    <name evidence="4" type="ORF">SAMN05216283_10255</name>
</gene>
<evidence type="ECO:0000259" key="3">
    <source>
        <dbReference type="Pfam" id="PF19051"/>
    </source>
</evidence>
<proteinExistence type="predicted"/>
<evidence type="ECO:0000313" key="4">
    <source>
        <dbReference type="EMBL" id="SFE90700.1"/>
    </source>
</evidence>
<protein>
    <submittedName>
        <fullName evidence="4">Tat (Twin-arginine translocation) pathway signal sequence</fullName>
    </submittedName>
</protein>
<dbReference type="Pfam" id="PF19051">
    <property type="entry name" value="GFO_IDH_MocA_C2"/>
    <property type="match status" value="1"/>
</dbReference>
<feature type="domain" description="Gfo/Idh/MocA-like oxidoreductase N-terminal" evidence="2">
    <location>
        <begin position="37"/>
        <end position="161"/>
    </location>
</feature>
<dbReference type="NCBIfam" id="TIGR01409">
    <property type="entry name" value="TAT_signal_seq"/>
    <property type="match status" value="1"/>
</dbReference>
<dbReference type="RefSeq" id="WP_093918744.1">
    <property type="nucleotide sequence ID" value="NZ_FONW01000002.1"/>
</dbReference>
<dbReference type="Pfam" id="PF01408">
    <property type="entry name" value="GFO_IDH_MocA"/>
    <property type="match status" value="1"/>
</dbReference>
<evidence type="ECO:0000256" key="1">
    <source>
        <dbReference type="ARBA" id="ARBA00023002"/>
    </source>
</evidence>
<keyword evidence="1" id="KW-0560">Oxidoreductase</keyword>